<evidence type="ECO:0000256" key="7">
    <source>
        <dbReference type="ARBA" id="ARBA00023136"/>
    </source>
</evidence>
<dbReference type="Pfam" id="PF13347">
    <property type="entry name" value="MFS_2"/>
    <property type="match status" value="1"/>
</dbReference>
<dbReference type="Proteomes" id="UP000195412">
    <property type="component" value="Chromosome I"/>
</dbReference>
<dbReference type="EMBL" id="LT854705">
    <property type="protein sequence ID" value="SMS14972.1"/>
    <property type="molecule type" value="Genomic_DNA"/>
</dbReference>
<dbReference type="PROSITE" id="PS00872">
    <property type="entry name" value="NA_GALACTOSIDE_SYMP"/>
    <property type="match status" value="1"/>
</dbReference>
<dbReference type="RefSeq" id="WP_157667878.1">
    <property type="nucleotide sequence ID" value="NZ_LT854705.1"/>
</dbReference>
<keyword evidence="4" id="KW-0762">Sugar transport</keyword>
<keyword evidence="3" id="KW-1003">Cell membrane</keyword>
<keyword evidence="5 8" id="KW-0812">Transmembrane</keyword>
<gene>
    <name evidence="9" type="ORF">LZ3411_1922</name>
</gene>
<reference evidence="10" key="1">
    <citation type="submission" date="2017-05" db="EMBL/GenBank/DDBJ databases">
        <authorList>
            <person name="Papadimitriou K."/>
        </authorList>
    </citation>
    <scope>NUCLEOTIDE SEQUENCE [LARGE SCALE GENOMIC DNA]</scope>
    <source>
        <strain evidence="10">ACA-DC 3411</strain>
    </source>
</reference>
<evidence type="ECO:0000256" key="6">
    <source>
        <dbReference type="ARBA" id="ARBA00022989"/>
    </source>
</evidence>
<dbReference type="GO" id="GO:0015293">
    <property type="term" value="F:symporter activity"/>
    <property type="evidence" value="ECO:0007669"/>
    <property type="project" value="InterPro"/>
</dbReference>
<evidence type="ECO:0000256" key="3">
    <source>
        <dbReference type="ARBA" id="ARBA00022475"/>
    </source>
</evidence>
<evidence type="ECO:0000256" key="1">
    <source>
        <dbReference type="ARBA" id="ARBA00004651"/>
    </source>
</evidence>
<name>A0A1Y6K0V2_9LACO</name>
<dbReference type="PANTHER" id="PTHR11328">
    <property type="entry name" value="MAJOR FACILITATOR SUPERFAMILY DOMAIN-CONTAINING PROTEIN"/>
    <property type="match status" value="1"/>
</dbReference>
<keyword evidence="2" id="KW-0813">Transport</keyword>
<feature type="transmembrane region" description="Helical" evidence="8">
    <location>
        <begin position="85"/>
        <end position="107"/>
    </location>
</feature>
<evidence type="ECO:0000256" key="8">
    <source>
        <dbReference type="SAM" id="Phobius"/>
    </source>
</evidence>
<dbReference type="InterPro" id="IPR018043">
    <property type="entry name" value="Na/Gal_symport_CS"/>
</dbReference>
<dbReference type="PANTHER" id="PTHR11328:SF24">
    <property type="entry name" value="MAJOR FACILITATOR SUPERFAMILY (MFS) PROFILE DOMAIN-CONTAINING PROTEIN"/>
    <property type="match status" value="1"/>
</dbReference>
<evidence type="ECO:0000313" key="9">
    <source>
        <dbReference type="EMBL" id="SMS14972.1"/>
    </source>
</evidence>
<keyword evidence="6 8" id="KW-1133">Transmembrane helix</keyword>
<dbReference type="AlphaFoldDB" id="A0A1Y6K0V2"/>
<evidence type="ECO:0000256" key="5">
    <source>
        <dbReference type="ARBA" id="ARBA00022692"/>
    </source>
</evidence>
<dbReference type="GO" id="GO:0008643">
    <property type="term" value="P:carbohydrate transport"/>
    <property type="evidence" value="ECO:0007669"/>
    <property type="project" value="InterPro"/>
</dbReference>
<feature type="transmembrane region" description="Helical" evidence="8">
    <location>
        <begin position="44"/>
        <end position="64"/>
    </location>
</feature>
<feature type="transmembrane region" description="Helical" evidence="8">
    <location>
        <begin position="20"/>
        <end position="38"/>
    </location>
</feature>
<protein>
    <submittedName>
        <fullName evidence="9">Lactose and galactose permease, GPH translocator family</fullName>
    </submittedName>
</protein>
<evidence type="ECO:0000256" key="4">
    <source>
        <dbReference type="ARBA" id="ARBA00022597"/>
    </source>
</evidence>
<accession>A0A1Y6K0V2</accession>
<feature type="transmembrane region" description="Helical" evidence="8">
    <location>
        <begin position="113"/>
        <end position="131"/>
    </location>
</feature>
<evidence type="ECO:0000313" key="10">
    <source>
        <dbReference type="Proteomes" id="UP000195412"/>
    </source>
</evidence>
<proteinExistence type="predicted"/>
<organism evidence="9 10">
    <name type="scientific">Levilactobacillus zymae</name>
    <dbReference type="NCBI Taxonomy" id="267363"/>
    <lineage>
        <taxon>Bacteria</taxon>
        <taxon>Bacillati</taxon>
        <taxon>Bacillota</taxon>
        <taxon>Bacilli</taxon>
        <taxon>Lactobacillales</taxon>
        <taxon>Lactobacillaceae</taxon>
        <taxon>Levilactobacillus</taxon>
    </lineage>
</organism>
<evidence type="ECO:0000256" key="2">
    <source>
        <dbReference type="ARBA" id="ARBA00022448"/>
    </source>
</evidence>
<keyword evidence="7 8" id="KW-0472">Membrane</keyword>
<sequence>MNLFKQYASYAFGAFGHDAFYATLSTYFPIFVTSVLFTGHANSAQMIGAVSAMLVVIRLVEIAFDPMIGGVVDNTRTRWGKFKPWLLGGGLVSSITLMIIFTSIGGLADHNDMLYLIVFGIVFVILVDCKINPNAVRAKKISFL</sequence>
<dbReference type="InterPro" id="IPR039672">
    <property type="entry name" value="MFS_2"/>
</dbReference>
<dbReference type="GO" id="GO:0006814">
    <property type="term" value="P:sodium ion transport"/>
    <property type="evidence" value="ECO:0007669"/>
    <property type="project" value="InterPro"/>
</dbReference>
<dbReference type="GO" id="GO:0005886">
    <property type="term" value="C:plasma membrane"/>
    <property type="evidence" value="ECO:0007669"/>
    <property type="project" value="UniProtKB-SubCell"/>
</dbReference>
<comment type="subcellular location">
    <subcellularLocation>
        <location evidence="1">Cell membrane</location>
        <topology evidence="1">Multi-pass membrane protein</topology>
    </subcellularLocation>
</comment>
<dbReference type="KEGG" id="lzy:LZ3411_1922"/>